<protein>
    <submittedName>
        <fullName evidence="2">Uncharacterized protein</fullName>
    </submittedName>
</protein>
<dbReference type="KEGG" id="mcos:GM418_24510"/>
<reference evidence="2 3" key="1">
    <citation type="submission" date="2019-11" db="EMBL/GenBank/DDBJ databases">
        <authorList>
            <person name="Zheng R.K."/>
            <person name="Sun C.M."/>
        </authorList>
    </citation>
    <scope>NUCLEOTIDE SEQUENCE [LARGE SCALE GENOMIC DNA]</scope>
    <source>
        <strain evidence="2 3">WC007</strain>
    </source>
</reference>
<dbReference type="RefSeq" id="WP_158869844.1">
    <property type="nucleotide sequence ID" value="NZ_CP046401.1"/>
</dbReference>
<gene>
    <name evidence="2" type="ORF">GM418_24510</name>
</gene>
<dbReference type="Proteomes" id="UP000428260">
    <property type="component" value="Chromosome"/>
</dbReference>
<dbReference type="AlphaFoldDB" id="A0A6I6K509"/>
<organism evidence="2 3">
    <name type="scientific">Maribellus comscasis</name>
    <dbReference type="NCBI Taxonomy" id="2681766"/>
    <lineage>
        <taxon>Bacteria</taxon>
        <taxon>Pseudomonadati</taxon>
        <taxon>Bacteroidota</taxon>
        <taxon>Bacteroidia</taxon>
        <taxon>Marinilabiliales</taxon>
        <taxon>Prolixibacteraceae</taxon>
        <taxon>Maribellus</taxon>
    </lineage>
</organism>
<feature type="transmembrane region" description="Helical" evidence="1">
    <location>
        <begin position="12"/>
        <end position="35"/>
    </location>
</feature>
<evidence type="ECO:0000313" key="3">
    <source>
        <dbReference type="Proteomes" id="UP000428260"/>
    </source>
</evidence>
<evidence type="ECO:0000313" key="2">
    <source>
        <dbReference type="EMBL" id="QGY46703.1"/>
    </source>
</evidence>
<feature type="transmembrane region" description="Helical" evidence="1">
    <location>
        <begin position="55"/>
        <end position="77"/>
    </location>
</feature>
<keyword evidence="3" id="KW-1185">Reference proteome</keyword>
<proteinExistence type="predicted"/>
<name>A0A6I6K509_9BACT</name>
<feature type="transmembrane region" description="Helical" evidence="1">
    <location>
        <begin position="108"/>
        <end position="126"/>
    </location>
</feature>
<accession>A0A6I6K509</accession>
<keyword evidence="1" id="KW-0472">Membrane</keyword>
<keyword evidence="1" id="KW-1133">Transmembrane helix</keyword>
<feature type="transmembrane region" description="Helical" evidence="1">
    <location>
        <begin position="84"/>
        <end position="102"/>
    </location>
</feature>
<keyword evidence="1" id="KW-0812">Transmembrane</keyword>
<dbReference type="EMBL" id="CP046401">
    <property type="protein sequence ID" value="QGY46703.1"/>
    <property type="molecule type" value="Genomic_DNA"/>
</dbReference>
<sequence>MNNTKRPDFLSALCILSFIGSGFAFIAYFISSLFFEQVSELIIKYSSWHSTETISPFYFTTLMALYAISLAGAIRIWKFHRDGILIYSAAQILILLLPVFWINGQAFSVTNLIFTAIFILGYAFNWRKLG</sequence>
<evidence type="ECO:0000256" key="1">
    <source>
        <dbReference type="SAM" id="Phobius"/>
    </source>
</evidence>